<accession>A0A6J6NTP7</accession>
<dbReference type="AlphaFoldDB" id="A0A6J6NTP7"/>
<reference evidence="1" key="1">
    <citation type="submission" date="2020-05" db="EMBL/GenBank/DDBJ databases">
        <authorList>
            <person name="Chiriac C."/>
            <person name="Salcher M."/>
            <person name="Ghai R."/>
            <person name="Kavagutti S V."/>
        </authorList>
    </citation>
    <scope>NUCLEOTIDE SEQUENCE</scope>
</reference>
<organism evidence="1">
    <name type="scientific">freshwater metagenome</name>
    <dbReference type="NCBI Taxonomy" id="449393"/>
    <lineage>
        <taxon>unclassified sequences</taxon>
        <taxon>metagenomes</taxon>
        <taxon>ecological metagenomes</taxon>
    </lineage>
</organism>
<dbReference type="EMBL" id="CAEZXP010000001">
    <property type="protein sequence ID" value="CAB4690140.1"/>
    <property type="molecule type" value="Genomic_DNA"/>
</dbReference>
<evidence type="ECO:0000313" key="1">
    <source>
        <dbReference type="EMBL" id="CAB4690140.1"/>
    </source>
</evidence>
<gene>
    <name evidence="1" type="ORF">UFOPK2399_00651</name>
</gene>
<name>A0A6J6NTP7_9ZZZZ</name>
<sequence length="157" mass="16321">MSSETTTTTVKVSGEAAEVARAEALAVLALVNDENRCSRLADLVAAVDDGVLDPEQAEGLGELLELGLATGRIRSTYGPGGEQASLALFRRLPQGRDLSESTRELTEALSGLEGRTLEKVSVTSVGPGEYGISISTDGYEIVLRLGRAGARVSSIGT</sequence>
<protein>
    <submittedName>
        <fullName evidence="1">Unannotated protein</fullName>
    </submittedName>
</protein>
<proteinExistence type="predicted"/>